<dbReference type="CDD" id="cd04186">
    <property type="entry name" value="GT_2_like_c"/>
    <property type="match status" value="1"/>
</dbReference>
<dbReference type="Pfam" id="PF00534">
    <property type="entry name" value="Glycos_transf_1"/>
    <property type="match status" value="1"/>
</dbReference>
<evidence type="ECO:0000313" key="3">
    <source>
        <dbReference type="EMBL" id="QFY44488.1"/>
    </source>
</evidence>
<name>A0A5Q0BQY4_9GAMM</name>
<dbReference type="InterPro" id="IPR001296">
    <property type="entry name" value="Glyco_trans_1"/>
</dbReference>
<dbReference type="AlphaFoldDB" id="A0A5Q0BQY4"/>
<feature type="domain" description="Glycosyltransferase 2-like" evidence="2">
    <location>
        <begin position="23"/>
        <end position="142"/>
    </location>
</feature>
<proteinExistence type="predicted"/>
<gene>
    <name evidence="3" type="ORF">F6R98_19175</name>
</gene>
<dbReference type="GO" id="GO:0016757">
    <property type="term" value="F:glycosyltransferase activity"/>
    <property type="evidence" value="ECO:0007669"/>
    <property type="project" value="InterPro"/>
</dbReference>
<dbReference type="PANTHER" id="PTHR43179">
    <property type="entry name" value="RHAMNOSYLTRANSFERASE WBBL"/>
    <property type="match status" value="1"/>
</dbReference>
<dbReference type="InParanoid" id="A0A5Q0BQY4"/>
<dbReference type="EMBL" id="CP044205">
    <property type="protein sequence ID" value="QFY44488.1"/>
    <property type="molecule type" value="Genomic_DNA"/>
</dbReference>
<accession>A0A5Q0BQY4</accession>
<dbReference type="Gene3D" id="3.40.50.2000">
    <property type="entry name" value="Glycogen Phosphorylase B"/>
    <property type="match status" value="1"/>
</dbReference>
<dbReference type="KEGG" id="mmob:F6R98_19175"/>
<dbReference type="Proteomes" id="UP000325755">
    <property type="component" value="Chromosome"/>
</dbReference>
<dbReference type="OrthoDB" id="9807209at2"/>
<dbReference type="InterPro" id="IPR029044">
    <property type="entry name" value="Nucleotide-diphossugar_trans"/>
</dbReference>
<keyword evidence="3" id="KW-0808">Transferase</keyword>
<protein>
    <submittedName>
        <fullName evidence="3">Glycosyltransferase</fullName>
    </submittedName>
</protein>
<dbReference type="Pfam" id="PF00535">
    <property type="entry name" value="Glycos_transf_2"/>
    <property type="match status" value="1"/>
</dbReference>
<evidence type="ECO:0000259" key="2">
    <source>
        <dbReference type="Pfam" id="PF00535"/>
    </source>
</evidence>
<feature type="domain" description="Glycosyl transferase family 1" evidence="1">
    <location>
        <begin position="462"/>
        <end position="628"/>
    </location>
</feature>
<reference evidence="3 4" key="1">
    <citation type="submission" date="2019-09" db="EMBL/GenBank/DDBJ databases">
        <title>Ecophysiology of the spiral-shaped methanotroph Methylospira mobilis as revealed by the complete genome sequence.</title>
        <authorList>
            <person name="Oshkin I.Y."/>
            <person name="Dedysh S.N."/>
            <person name="Miroshnikov K."/>
            <person name="Danilova O.V."/>
            <person name="Hakobyan A."/>
            <person name="Liesack W."/>
        </authorList>
    </citation>
    <scope>NUCLEOTIDE SEQUENCE [LARGE SCALE GENOMIC DNA]</scope>
    <source>
        <strain evidence="3 4">Shm1</strain>
    </source>
</reference>
<sequence length="649" mass="72634">MQAGTGAPDMALPWYGEESPQVSIIVLNFNKAHLTIACLKSIWAFTQGYRYEIIVVDNGSQLEDFKALSAFTGRYKLVRLGLNRFFGEGNNIGAETAAGEFVLFMNNDVIVTPNWLQPLMDAFNDHADCGVAGPKFVYPDNRLQECGAMLDDEGGALQIGQFQDSDSPRFNVGREVDYVSAAAALMRKTTFEDALGFDLLYEPAYYEDADLCLKVNRLGFKTYFVPESCVIHYANATTSDPTHGLQLNNILAINRDKFVGRWSGYLKTRRHDGGTTLPIMPPVIEGSERDGRPTAAVFTPFSIALEEDERFLLATAELLILKGYQVCLVLPEKYSYLRITKIAAILGLSLQGLSIATVQEFEAQPSVDVFVAMGNEITPSIKAMGRESFYYCRFPFLCAPDENDLRLEWMSKYQAIIVGSDFIREVVEKRCSEYSLPNRAVHVINPPAQMYPFGMGESRSRSIVSVGRFYSGERCEQQNRLIKAFRRLYESDAQAELHLLCSVGPKPQHREFLVECRRLAEDLPVYFHIDATHDLLEQVYKTASVYWHGAGFGVDAAAQPEQCEYFGVSVVDAMSAGLIPLVAGNGGPAHIVRHGWSGFCYESEAGLVDLTRKIFDYLGLMDEMRKNAHIRALDFSREAFVVRWQTLLS</sequence>
<dbReference type="SUPFAM" id="SSF53756">
    <property type="entry name" value="UDP-Glycosyltransferase/glycogen phosphorylase"/>
    <property type="match status" value="1"/>
</dbReference>
<dbReference type="CDD" id="cd03801">
    <property type="entry name" value="GT4_PimA-like"/>
    <property type="match status" value="1"/>
</dbReference>
<evidence type="ECO:0000313" key="4">
    <source>
        <dbReference type="Proteomes" id="UP000325755"/>
    </source>
</evidence>
<dbReference type="RefSeq" id="WP_153250449.1">
    <property type="nucleotide sequence ID" value="NZ_CP044205.1"/>
</dbReference>
<keyword evidence="4" id="KW-1185">Reference proteome</keyword>
<dbReference type="PANTHER" id="PTHR43179:SF7">
    <property type="entry name" value="RHAMNOSYLTRANSFERASE WBBL"/>
    <property type="match status" value="1"/>
</dbReference>
<dbReference type="SUPFAM" id="SSF53448">
    <property type="entry name" value="Nucleotide-diphospho-sugar transferases"/>
    <property type="match status" value="1"/>
</dbReference>
<dbReference type="InterPro" id="IPR001173">
    <property type="entry name" value="Glyco_trans_2-like"/>
</dbReference>
<organism evidence="3 4">
    <name type="scientific">Candidatus Methylospira mobilis</name>
    <dbReference type="NCBI Taxonomy" id="1808979"/>
    <lineage>
        <taxon>Bacteria</taxon>
        <taxon>Pseudomonadati</taxon>
        <taxon>Pseudomonadota</taxon>
        <taxon>Gammaproteobacteria</taxon>
        <taxon>Methylococcales</taxon>
        <taxon>Methylococcaceae</taxon>
        <taxon>Candidatus Methylospira</taxon>
    </lineage>
</organism>
<dbReference type="Gene3D" id="3.90.550.10">
    <property type="entry name" value="Spore Coat Polysaccharide Biosynthesis Protein SpsA, Chain A"/>
    <property type="match status" value="1"/>
</dbReference>
<evidence type="ECO:0000259" key="1">
    <source>
        <dbReference type="Pfam" id="PF00534"/>
    </source>
</evidence>